<dbReference type="PANTHER" id="PTHR44688:SF16">
    <property type="entry name" value="DNA-BINDING TRANSCRIPTIONAL ACTIVATOR DEVR_DOSR"/>
    <property type="match status" value="1"/>
</dbReference>
<comment type="caution">
    <text evidence="5">The sequence shown here is derived from an EMBL/GenBank/DDBJ whole genome shotgun (WGS) entry which is preliminary data.</text>
</comment>
<dbReference type="Pfam" id="PF00196">
    <property type="entry name" value="GerE"/>
    <property type="match status" value="1"/>
</dbReference>
<dbReference type="RefSeq" id="WP_222682452.1">
    <property type="nucleotide sequence ID" value="NZ_JABUBT010000002.1"/>
</dbReference>
<dbReference type="SMART" id="SM00421">
    <property type="entry name" value="HTH_LUXR"/>
    <property type="match status" value="1"/>
</dbReference>
<evidence type="ECO:0000313" key="6">
    <source>
        <dbReference type="Proteomes" id="UP000825228"/>
    </source>
</evidence>
<proteinExistence type="predicted"/>
<dbReference type="InterPro" id="IPR000792">
    <property type="entry name" value="Tscrpt_reg_LuxR_C"/>
</dbReference>
<evidence type="ECO:0000256" key="2">
    <source>
        <dbReference type="ARBA" id="ARBA00023125"/>
    </source>
</evidence>
<dbReference type="Gene3D" id="1.10.10.10">
    <property type="entry name" value="Winged helix-like DNA-binding domain superfamily/Winged helix DNA-binding domain"/>
    <property type="match status" value="1"/>
</dbReference>
<dbReference type="InterPro" id="IPR036388">
    <property type="entry name" value="WH-like_DNA-bd_sf"/>
</dbReference>
<keyword evidence="2" id="KW-0238">DNA-binding</keyword>
<evidence type="ECO:0000313" key="5">
    <source>
        <dbReference type="EMBL" id="MBY6365222.1"/>
    </source>
</evidence>
<gene>
    <name evidence="5" type="ORF">HQ603_00495</name>
</gene>
<dbReference type="PROSITE" id="PS50043">
    <property type="entry name" value="HTH_LUXR_2"/>
    <property type="match status" value="1"/>
</dbReference>
<sequence length="307" mass="33420">MSIDPENDLHQILDLMTDWVPFVACSVASYDPVARRHTTVASRGYPDAVLEHLDGWFVTRDEAFSFMARIDPTPRRWRDFPFDYRGSFSIREVFAPHGYRDGTTMLLHTRDGRYTGCLHVNIDSVDAFTADDAEHLHRLQGIIGALVDRRRAVAVLASTMSPTTGGAALVRSDGSVTAVSGTEPSRALTPGSGLVSVLLRGGLRGFDRSVRWRDDDGCWHTVSTRPVAEGLLVREAPEPLPFLLTSAELHVLDGVSRGLSNGEIASSIGCSARAVGKHLEHVFPKIGVRSRAHAAVLAASEGLTVVR</sequence>
<evidence type="ECO:0000256" key="1">
    <source>
        <dbReference type="ARBA" id="ARBA00023015"/>
    </source>
</evidence>
<dbReference type="CDD" id="cd06170">
    <property type="entry name" value="LuxR_C_like"/>
    <property type="match status" value="1"/>
</dbReference>
<keyword evidence="1" id="KW-0805">Transcription regulation</keyword>
<keyword evidence="6" id="KW-1185">Reference proteome</keyword>
<keyword evidence="3" id="KW-0804">Transcription</keyword>
<evidence type="ECO:0000256" key="3">
    <source>
        <dbReference type="ARBA" id="ARBA00023163"/>
    </source>
</evidence>
<dbReference type="EMBL" id="JABUBU010000001">
    <property type="protein sequence ID" value="MBY6365222.1"/>
    <property type="molecule type" value="Genomic_DNA"/>
</dbReference>
<dbReference type="InterPro" id="IPR016032">
    <property type="entry name" value="Sig_transdc_resp-reg_C-effctor"/>
</dbReference>
<dbReference type="PANTHER" id="PTHR44688">
    <property type="entry name" value="DNA-BINDING TRANSCRIPTIONAL ACTIVATOR DEVR_DOSR"/>
    <property type="match status" value="1"/>
</dbReference>
<name>A0ABS7NYJ4_9NOCA</name>
<dbReference type="Gene3D" id="3.30.450.40">
    <property type="match status" value="1"/>
</dbReference>
<dbReference type="SUPFAM" id="SSF55781">
    <property type="entry name" value="GAF domain-like"/>
    <property type="match status" value="1"/>
</dbReference>
<reference evidence="5 6" key="1">
    <citation type="submission" date="2020-06" db="EMBL/GenBank/DDBJ databases">
        <title>Taxonomy, biology and ecology of Rhodococcus bacteria occurring in California pistachio and other woody hosts as revealed by genome sequence analyses.</title>
        <authorList>
            <person name="Gai Y."/>
            <person name="Riely B."/>
        </authorList>
    </citation>
    <scope>NUCLEOTIDE SEQUENCE [LARGE SCALE GENOMIC DNA]</scope>
    <source>
        <strain evidence="5 6">BP-281</strain>
    </source>
</reference>
<accession>A0ABS7NYJ4</accession>
<protein>
    <submittedName>
        <fullName evidence="5">Helix-turn-helix transcriptional regulator</fullName>
    </submittedName>
</protein>
<dbReference type="Proteomes" id="UP000825228">
    <property type="component" value="Unassembled WGS sequence"/>
</dbReference>
<dbReference type="SUPFAM" id="SSF46894">
    <property type="entry name" value="C-terminal effector domain of the bipartite response regulators"/>
    <property type="match status" value="1"/>
</dbReference>
<evidence type="ECO:0000259" key="4">
    <source>
        <dbReference type="PROSITE" id="PS50043"/>
    </source>
</evidence>
<feature type="domain" description="HTH luxR-type" evidence="4">
    <location>
        <begin position="237"/>
        <end position="302"/>
    </location>
</feature>
<organism evidence="5 6">
    <name type="scientific">Rhodococcoides corynebacterioides</name>
    <dbReference type="NCBI Taxonomy" id="53972"/>
    <lineage>
        <taxon>Bacteria</taxon>
        <taxon>Bacillati</taxon>
        <taxon>Actinomycetota</taxon>
        <taxon>Actinomycetes</taxon>
        <taxon>Mycobacteriales</taxon>
        <taxon>Nocardiaceae</taxon>
        <taxon>Rhodococcoides</taxon>
    </lineage>
</organism>
<dbReference type="InterPro" id="IPR029016">
    <property type="entry name" value="GAF-like_dom_sf"/>
</dbReference>